<evidence type="ECO:0000256" key="1">
    <source>
        <dbReference type="ARBA" id="ARBA00022723"/>
    </source>
</evidence>
<dbReference type="SUPFAM" id="SSF48056">
    <property type="entry name" value="Di-copper centre-containing domain"/>
    <property type="match status" value="2"/>
</dbReference>
<dbReference type="PROSITE" id="PS00022">
    <property type="entry name" value="EGF_1"/>
    <property type="match status" value="2"/>
</dbReference>
<dbReference type="InterPro" id="IPR001007">
    <property type="entry name" value="VWF_dom"/>
</dbReference>
<keyword evidence="2" id="KW-0186">Copper</keyword>
<feature type="disulfide bond" evidence="3">
    <location>
        <begin position="105"/>
        <end position="114"/>
    </location>
</feature>
<reference evidence="8 9" key="1">
    <citation type="submission" date="2022-12" db="EMBL/GenBank/DDBJ databases">
        <title>Chromosome-level genome of Tegillarca granosa.</title>
        <authorList>
            <person name="Kim J."/>
        </authorList>
    </citation>
    <scope>NUCLEOTIDE SEQUENCE [LARGE SCALE GENOMIC DNA]</scope>
    <source>
        <strain evidence="8">Teg-2019</strain>
        <tissue evidence="8">Adductor muscle</tissue>
    </source>
</reference>
<dbReference type="InterPro" id="IPR036880">
    <property type="entry name" value="Kunitz_BPTI_sf"/>
</dbReference>
<dbReference type="PRINTS" id="PR00759">
    <property type="entry name" value="BASICPTASE"/>
</dbReference>
<gene>
    <name evidence="8" type="ORF">KUTeg_007452</name>
</gene>
<dbReference type="PROSITE" id="PS01186">
    <property type="entry name" value="EGF_2"/>
    <property type="match status" value="2"/>
</dbReference>
<dbReference type="SMART" id="SM00181">
    <property type="entry name" value="EGF"/>
    <property type="match status" value="2"/>
</dbReference>
<dbReference type="InterPro" id="IPR002227">
    <property type="entry name" value="Tyrosinase_Cu-bd"/>
</dbReference>
<name>A0ABQ9FFM8_TEGGR</name>
<dbReference type="PANTHER" id="PTHR11474">
    <property type="entry name" value="TYROSINASE FAMILY MEMBER"/>
    <property type="match status" value="1"/>
</dbReference>
<feature type="disulfide bond" evidence="3">
    <location>
        <begin position="824"/>
        <end position="833"/>
    </location>
</feature>
<dbReference type="SUPFAM" id="SSF57196">
    <property type="entry name" value="EGF/Laminin"/>
    <property type="match status" value="2"/>
</dbReference>
<feature type="domain" description="EGF-like" evidence="5">
    <location>
        <begin position="77"/>
        <end position="115"/>
    </location>
</feature>
<proteinExistence type="predicted"/>
<comment type="caution">
    <text evidence="8">The sequence shown here is derived from an EMBL/GenBank/DDBJ whole genome shotgun (WGS) entry which is preliminary data.</text>
</comment>
<dbReference type="Gene3D" id="2.10.70.10">
    <property type="entry name" value="Complement Module, domain 1"/>
    <property type="match status" value="1"/>
</dbReference>
<evidence type="ECO:0000256" key="4">
    <source>
        <dbReference type="SAM" id="MobiDB-lite"/>
    </source>
</evidence>
<dbReference type="InterPro" id="IPR000742">
    <property type="entry name" value="EGF"/>
</dbReference>
<organism evidence="8 9">
    <name type="scientific">Tegillarca granosa</name>
    <name type="common">Malaysian cockle</name>
    <name type="synonym">Anadara granosa</name>
    <dbReference type="NCBI Taxonomy" id="220873"/>
    <lineage>
        <taxon>Eukaryota</taxon>
        <taxon>Metazoa</taxon>
        <taxon>Spiralia</taxon>
        <taxon>Lophotrochozoa</taxon>
        <taxon>Mollusca</taxon>
        <taxon>Bivalvia</taxon>
        <taxon>Autobranchia</taxon>
        <taxon>Pteriomorphia</taxon>
        <taxon>Arcoida</taxon>
        <taxon>Arcoidea</taxon>
        <taxon>Arcidae</taxon>
        <taxon>Tegillarca</taxon>
    </lineage>
</organism>
<feature type="domain" description="EGF-like" evidence="5">
    <location>
        <begin position="793"/>
        <end position="834"/>
    </location>
</feature>
<evidence type="ECO:0000313" key="9">
    <source>
        <dbReference type="Proteomes" id="UP001217089"/>
    </source>
</evidence>
<dbReference type="CDD" id="cd00054">
    <property type="entry name" value="EGF_CA"/>
    <property type="match status" value="2"/>
</dbReference>
<dbReference type="EMBL" id="JARBDR010000337">
    <property type="protein sequence ID" value="KAJ8315302.1"/>
    <property type="molecule type" value="Genomic_DNA"/>
</dbReference>
<dbReference type="Pfam" id="PF00014">
    <property type="entry name" value="Kunitz_BPTI"/>
    <property type="match status" value="2"/>
</dbReference>
<dbReference type="SMART" id="SM00131">
    <property type="entry name" value="KU"/>
    <property type="match status" value="2"/>
</dbReference>
<evidence type="ECO:0008006" key="10">
    <source>
        <dbReference type="Google" id="ProtNLM"/>
    </source>
</evidence>
<dbReference type="Gene3D" id="4.10.410.10">
    <property type="entry name" value="Pancreatic trypsin inhibitor Kunitz domain"/>
    <property type="match status" value="2"/>
</dbReference>
<evidence type="ECO:0000256" key="3">
    <source>
        <dbReference type="PROSITE-ProRule" id="PRU00076"/>
    </source>
</evidence>
<dbReference type="InterPro" id="IPR008922">
    <property type="entry name" value="Di-copper_centre_dom_sf"/>
</dbReference>
<dbReference type="PROSITE" id="PS50026">
    <property type="entry name" value="EGF_3"/>
    <property type="match status" value="2"/>
</dbReference>
<keyword evidence="1" id="KW-0479">Metal-binding</keyword>
<evidence type="ECO:0000313" key="8">
    <source>
        <dbReference type="EMBL" id="KAJ8315302.1"/>
    </source>
</evidence>
<feature type="domain" description="BPTI/Kunitz inhibitor" evidence="7">
    <location>
        <begin position="841"/>
        <end position="891"/>
    </location>
</feature>
<dbReference type="Proteomes" id="UP001217089">
    <property type="component" value="Unassembled WGS sequence"/>
</dbReference>
<feature type="domain" description="VWFC" evidence="6">
    <location>
        <begin position="35"/>
        <end position="104"/>
    </location>
</feature>
<keyword evidence="3" id="KW-0245">EGF-like domain</keyword>
<dbReference type="Pfam" id="PF00264">
    <property type="entry name" value="Tyrosinase"/>
    <property type="match status" value="2"/>
</dbReference>
<feature type="domain" description="BPTI/Kunitz inhibitor" evidence="7">
    <location>
        <begin position="121"/>
        <end position="171"/>
    </location>
</feature>
<comment type="caution">
    <text evidence="3">Lacks conserved residue(s) required for the propagation of feature annotation.</text>
</comment>
<dbReference type="PRINTS" id="PR00092">
    <property type="entry name" value="TYROSINASE"/>
</dbReference>
<dbReference type="InterPro" id="IPR050316">
    <property type="entry name" value="Tyrosinase/Hemocyanin"/>
</dbReference>
<dbReference type="SUPFAM" id="SSF57362">
    <property type="entry name" value="BPTI-like"/>
    <property type="match status" value="2"/>
</dbReference>
<accession>A0ABQ9FFM8</accession>
<dbReference type="PANTHER" id="PTHR11474:SF126">
    <property type="entry name" value="TYROSINASE-LIKE PROTEIN TYR-1-RELATED"/>
    <property type="match status" value="1"/>
</dbReference>
<evidence type="ECO:0000259" key="6">
    <source>
        <dbReference type="PROSITE" id="PS50184"/>
    </source>
</evidence>
<dbReference type="PROSITE" id="PS00280">
    <property type="entry name" value="BPTI_KUNITZ_1"/>
    <property type="match status" value="2"/>
</dbReference>
<dbReference type="PROSITE" id="PS50279">
    <property type="entry name" value="BPTI_KUNITZ_2"/>
    <property type="match status" value="2"/>
</dbReference>
<keyword evidence="3" id="KW-1015">Disulfide bond</keyword>
<dbReference type="CDD" id="cd00109">
    <property type="entry name" value="Kunitz-type"/>
    <property type="match status" value="2"/>
</dbReference>
<evidence type="ECO:0000256" key="2">
    <source>
        <dbReference type="ARBA" id="ARBA00023008"/>
    </source>
</evidence>
<dbReference type="Pfam" id="PF00008">
    <property type="entry name" value="EGF"/>
    <property type="match status" value="2"/>
</dbReference>
<sequence>MKNNMIPHPTEIIALHNADLKSRLREFDSACVCFPQCVVDGIVYNDGEMWQTNFCTTCICQRGKPECTRRTDVTNCVAPCQSSPCHNQGECHDNKLDVTGYQCQCQPPFEGPLCEVRQNPCVWPQEQGFCNETVVKYYYDRFTEQCLAFNYSGCGGNINNYPTLEACQEVAMTGACCFRRFKSELDAIVEGDQEEESKCQVISLGECKRFHRQENGGYTNEVIGFFPSLTCEEAGCVRPRQGCFYDDTVYQSGDTALQGCQECTCQTDGQWSCGSCTVLSKRKEIRDMTVEEITQFQSAVQQLRLTGPGNVWESFRNLYMSHAMHSNGGPYFLPWHRLFLRRIEQKLQEIDCSITIPYFDFTTDVGNFADAIIWQPNYFGGDGVSGCVPDHPFGPAGSWRPCIARNFNESIELPSLAELALALASEDYTEMSMCLETYIGYLHRYIGGDMATTGGPHDPVFYALHAFLDMLYWRWQKRVNNKFRYPGAFGNIMMVPFDVPPSSVLDLENDLCVTYILPSKGHPCNVSSSDSSEPDRGDIPISPENPRRWQGYDEDGFDRRGFNEKGYKRDGFNRDGFDKYGYDRQGYDRYGFNRSGYNRYGFDRYGLDIAGQTDTSNRYGEDGFDKFCLNNQGLTSDGYDRFGFTYDGYDVNHCNYLYHGPFASRQSVKIWDILSVQSKPYLMSIQRTCPVLDIVPTSWITQFWMSEIKDVTNLVTAKVPVPPISLPMERFCFDTSSYLSPCSCDTSLTSCSDNPCLREMCPSYPDAVCHVDFCTSCKANWYYNGVLVDCYAERDFCDPNPCENGGTCVESIWPTEPQLVTCQCPPGFDGHLCQVRAVEVCSLPRSTGTCDQQVNRWYYNYQTQNCEEFVYTGCGGNANNFLTSEECQSRCSLGSCCYRYPKFKNRVVGYDSQGYDRYGFNVEGYNKKNIKRKISTGTSFGEDLYMNGNDWQGYDINGYNRQGLDRYGYNREGFDNEGFNITGYSKIGEYDGIIEYGKDGYNVEGFNRAGINCHGYNRRGLNYYGVSAGYKYECRAFTLSQCQRIEENSGYKVIRYSPGKQCFNTKCEESCGCSHGNMTYKFGEQFSRGCQSCICTQSGSVQCSCNIVYRRKEIRDMTEIEMEKFQNAVERLQSETGFPSKWYQISNMYAEYKPQALGSDLYLPWHRYFLKYVEQEIQSIDCAITIPYFDWTVDAGEMQKSIIWAANKFGGNGDGLNGCVQYHPFKNYFPPYWTPCLRRKFNRSISLPDAVNIQILLNEPIYSRFRIGLELMSDLFQTWVGGHIASDLRPYDPLFLSHIAFIDRIWQMWQEKFPESVFRFPPELRYSPMSPFGISPDDVMSSRHQLCVTYIPITLGALCNITLPNYGYDSNGYDRHGYDREGFDRDGFNVYGYDRNREPDLRGIYNIYGFDRNGYNRKGYDPTGYDRYGFYTDMFNIDGFDSEGYDRFGYDRYGFDKNGVSSFGFHRNGTWVIKDRVNIFDPYGYNRFGFDKYGLDRQGYDRFGFDLLGYDRRHCNNFDLGPMVIIIKRWAEQELEKLDNTSIKIIVRVCPALTSLPSWRYTTNWLQRGDQIALIENIYQRQNNFHKYDPNYQVRSSSVTDDLLWMPLTPDKRLCFVTYYYTQCPFGRYPQTCSEDLCRGRSCPGIPDAVCRVKNCGECSIEWYNGISGNIKSTGIKEYNDNLLLKLYRI</sequence>
<evidence type="ECO:0000259" key="5">
    <source>
        <dbReference type="PROSITE" id="PS50026"/>
    </source>
</evidence>
<dbReference type="InterPro" id="IPR020901">
    <property type="entry name" value="Prtase_inh_Kunz-CS"/>
</dbReference>
<evidence type="ECO:0000259" key="7">
    <source>
        <dbReference type="PROSITE" id="PS50279"/>
    </source>
</evidence>
<dbReference type="PROSITE" id="PS00498">
    <property type="entry name" value="TYROSINASE_2"/>
    <property type="match status" value="1"/>
</dbReference>
<dbReference type="InterPro" id="IPR002223">
    <property type="entry name" value="Kunitz_BPTI"/>
</dbReference>
<feature type="region of interest" description="Disordered" evidence="4">
    <location>
        <begin position="523"/>
        <end position="553"/>
    </location>
</feature>
<dbReference type="Gene3D" id="1.10.1280.10">
    <property type="entry name" value="Di-copper center containing domain from catechol oxidase"/>
    <property type="match status" value="2"/>
</dbReference>
<dbReference type="PROSITE" id="PS50184">
    <property type="entry name" value="VWFC_2"/>
    <property type="match status" value="1"/>
</dbReference>
<protein>
    <recommendedName>
        <fullName evidence="10">Kielin/chordin-like protein</fullName>
    </recommendedName>
</protein>
<keyword evidence="9" id="KW-1185">Reference proteome</keyword>
<dbReference type="Gene3D" id="2.10.25.10">
    <property type="entry name" value="Laminin"/>
    <property type="match status" value="2"/>
</dbReference>